<accession>A0A8X6JG21</accession>
<proteinExistence type="predicted"/>
<sequence length="85" mass="9407">MVSAERIRQKFQDTAGCNIITMTARCERTLVFYRRAAAYKTNTTSSILIPAYNGVNVDNATTLINGSFVTMNQDILSVNPVVESE</sequence>
<name>A0A8X6JG21_NEPPI</name>
<dbReference type="Proteomes" id="UP000887013">
    <property type="component" value="Unassembled WGS sequence"/>
</dbReference>
<protein>
    <submittedName>
        <fullName evidence="1">Uncharacterized protein</fullName>
    </submittedName>
</protein>
<evidence type="ECO:0000313" key="2">
    <source>
        <dbReference type="Proteomes" id="UP000887013"/>
    </source>
</evidence>
<dbReference type="AlphaFoldDB" id="A0A8X6JG21"/>
<evidence type="ECO:0000313" key="1">
    <source>
        <dbReference type="EMBL" id="GFS67500.1"/>
    </source>
</evidence>
<gene>
    <name evidence="1" type="ORF">NPIL_154201</name>
</gene>
<comment type="caution">
    <text evidence="1">The sequence shown here is derived from an EMBL/GenBank/DDBJ whole genome shotgun (WGS) entry which is preliminary data.</text>
</comment>
<organism evidence="1 2">
    <name type="scientific">Nephila pilipes</name>
    <name type="common">Giant wood spider</name>
    <name type="synonym">Nephila maculata</name>
    <dbReference type="NCBI Taxonomy" id="299642"/>
    <lineage>
        <taxon>Eukaryota</taxon>
        <taxon>Metazoa</taxon>
        <taxon>Ecdysozoa</taxon>
        <taxon>Arthropoda</taxon>
        <taxon>Chelicerata</taxon>
        <taxon>Arachnida</taxon>
        <taxon>Araneae</taxon>
        <taxon>Araneomorphae</taxon>
        <taxon>Entelegynae</taxon>
        <taxon>Araneoidea</taxon>
        <taxon>Nephilidae</taxon>
        <taxon>Nephila</taxon>
    </lineage>
</organism>
<keyword evidence="2" id="KW-1185">Reference proteome</keyword>
<dbReference type="EMBL" id="BMAW01000103">
    <property type="protein sequence ID" value="GFS67500.1"/>
    <property type="molecule type" value="Genomic_DNA"/>
</dbReference>
<reference evidence="1" key="1">
    <citation type="submission" date="2020-08" db="EMBL/GenBank/DDBJ databases">
        <title>Multicomponent nature underlies the extraordinary mechanical properties of spider dragline silk.</title>
        <authorList>
            <person name="Kono N."/>
            <person name="Nakamura H."/>
            <person name="Mori M."/>
            <person name="Yoshida Y."/>
            <person name="Ohtoshi R."/>
            <person name="Malay A.D."/>
            <person name="Moran D.A.P."/>
            <person name="Tomita M."/>
            <person name="Numata K."/>
            <person name="Arakawa K."/>
        </authorList>
    </citation>
    <scope>NUCLEOTIDE SEQUENCE</scope>
</reference>